<name>I1YIW8_METFJ</name>
<evidence type="ECO:0000256" key="3">
    <source>
        <dbReference type="ARBA" id="ARBA00022801"/>
    </source>
</evidence>
<dbReference type="eggNOG" id="COG1974">
    <property type="taxonomic scope" value="Bacteria"/>
</dbReference>
<keyword evidence="4 7" id="KW-0068">Autocatalytic cleavage</keyword>
<dbReference type="GO" id="GO:0006355">
    <property type="term" value="P:regulation of DNA-templated transcription"/>
    <property type="evidence" value="ECO:0007669"/>
    <property type="project" value="InterPro"/>
</dbReference>
<evidence type="ECO:0000256" key="2">
    <source>
        <dbReference type="ARBA" id="ARBA00022763"/>
    </source>
</evidence>
<dbReference type="InterPro" id="IPR006197">
    <property type="entry name" value="Peptidase_S24_LexA"/>
</dbReference>
<dbReference type="GO" id="GO:0003677">
    <property type="term" value="F:DNA binding"/>
    <property type="evidence" value="ECO:0007669"/>
    <property type="project" value="InterPro"/>
</dbReference>
<dbReference type="PANTHER" id="PTHR33516:SF2">
    <property type="entry name" value="LEXA REPRESSOR-RELATED"/>
    <property type="match status" value="1"/>
</dbReference>
<dbReference type="PRINTS" id="PR00726">
    <property type="entry name" value="LEXASERPTASE"/>
</dbReference>
<dbReference type="MEROPS" id="S24.003"/>
<evidence type="ECO:0000256" key="7">
    <source>
        <dbReference type="RuleBase" id="RU003991"/>
    </source>
</evidence>
<evidence type="ECO:0000313" key="10">
    <source>
        <dbReference type="Proteomes" id="UP000009145"/>
    </source>
</evidence>
<dbReference type="GO" id="GO:0016787">
    <property type="term" value="F:hydrolase activity"/>
    <property type="evidence" value="ECO:0007669"/>
    <property type="project" value="UniProtKB-KW"/>
</dbReference>
<evidence type="ECO:0000256" key="6">
    <source>
        <dbReference type="ARBA" id="ARBA00023236"/>
    </source>
</evidence>
<feature type="domain" description="Peptidase S24/S26A/S26B/S26C" evidence="8">
    <location>
        <begin position="45"/>
        <end position="164"/>
    </location>
</feature>
<dbReference type="EMBL" id="CP003380">
    <property type="protein sequence ID" value="AFJ02861.1"/>
    <property type="molecule type" value="Genomic_DNA"/>
</dbReference>
<proteinExistence type="inferred from homology"/>
<evidence type="ECO:0000313" key="9">
    <source>
        <dbReference type="EMBL" id="AFJ02861.1"/>
    </source>
</evidence>
<dbReference type="InterPro" id="IPR036286">
    <property type="entry name" value="LexA/Signal_pep-like_sf"/>
</dbReference>
<gene>
    <name evidence="9" type="ordered locus">Q7C_1714</name>
</gene>
<evidence type="ECO:0000256" key="5">
    <source>
        <dbReference type="ARBA" id="ARBA00023204"/>
    </source>
</evidence>
<dbReference type="Pfam" id="PF00717">
    <property type="entry name" value="Peptidase_S24"/>
    <property type="match status" value="1"/>
</dbReference>
<dbReference type="InterPro" id="IPR015927">
    <property type="entry name" value="Peptidase_S24_S26A/B/C"/>
</dbReference>
<dbReference type="InterPro" id="IPR050077">
    <property type="entry name" value="LexA_repressor"/>
</dbReference>
<dbReference type="GO" id="GO:0009432">
    <property type="term" value="P:SOS response"/>
    <property type="evidence" value="ECO:0007669"/>
    <property type="project" value="UniProtKB-KW"/>
</dbReference>
<dbReference type="HOGENOM" id="CLU_066192_0_0_6"/>
<dbReference type="InterPro" id="IPR039418">
    <property type="entry name" value="LexA-like"/>
</dbReference>
<dbReference type="Proteomes" id="UP000009145">
    <property type="component" value="Chromosome"/>
</dbReference>
<dbReference type="CDD" id="cd06529">
    <property type="entry name" value="S24_LexA-like"/>
    <property type="match status" value="1"/>
</dbReference>
<dbReference type="SUPFAM" id="SSF51306">
    <property type="entry name" value="LexA/Signal peptidase"/>
    <property type="match status" value="1"/>
</dbReference>
<accession>I1YIW8</accession>
<dbReference type="NCBIfam" id="NF007621">
    <property type="entry name" value="PRK10276.1"/>
    <property type="match status" value="1"/>
</dbReference>
<organism evidence="9 10">
    <name type="scientific">Methylophaga frappieri (strain ATCC BAA-2434 / DSM 25690 / JAM7)</name>
    <dbReference type="NCBI Taxonomy" id="754477"/>
    <lineage>
        <taxon>Bacteria</taxon>
        <taxon>Pseudomonadati</taxon>
        <taxon>Pseudomonadota</taxon>
        <taxon>Gammaproteobacteria</taxon>
        <taxon>Thiotrichales</taxon>
        <taxon>Piscirickettsiaceae</taxon>
        <taxon>Methylophaga</taxon>
    </lineage>
</organism>
<dbReference type="Gene3D" id="2.10.109.10">
    <property type="entry name" value="Umud Fragment, subunit A"/>
    <property type="match status" value="1"/>
</dbReference>
<evidence type="ECO:0000256" key="4">
    <source>
        <dbReference type="ARBA" id="ARBA00022813"/>
    </source>
</evidence>
<dbReference type="KEGG" id="mec:Q7C_1714"/>
<dbReference type="GO" id="GO:0006281">
    <property type="term" value="P:DNA repair"/>
    <property type="evidence" value="ECO:0007669"/>
    <property type="project" value="UniProtKB-KW"/>
</dbReference>
<evidence type="ECO:0000259" key="8">
    <source>
        <dbReference type="Pfam" id="PF00717"/>
    </source>
</evidence>
<keyword evidence="3 7" id="KW-0378">Hydrolase</keyword>
<dbReference type="STRING" id="754477.Q7C_1714"/>
<keyword evidence="5" id="KW-0234">DNA repair</keyword>
<comment type="similarity">
    <text evidence="1 7">Belongs to the peptidase S24 family.</text>
</comment>
<evidence type="ECO:0000256" key="1">
    <source>
        <dbReference type="ARBA" id="ARBA00007484"/>
    </source>
</evidence>
<dbReference type="PANTHER" id="PTHR33516">
    <property type="entry name" value="LEXA REPRESSOR"/>
    <property type="match status" value="1"/>
</dbReference>
<sequence length="171" mass="19414">MRIPQSQQTVVKNFIQVYKSQTFQSEKITDTMSRPSQQLRIHAYPLFSSKVAAGFPSPADEYMEKRLDPNDFLIDNQDATFFVTIEGHSMIDAGLLPGDKVVVDRSKQPQKNHIVLAVVNGEFTIKRLSISRDGLAVLLPENHLGTYQPIVINEDMQFEIWGVVTGSFRRF</sequence>
<dbReference type="AlphaFoldDB" id="I1YIW8"/>
<reference evidence="9 10" key="1">
    <citation type="journal article" date="2012" name="J. Bacteriol.">
        <title>Complete genome sequences of Methylophaga sp. strain JAM1 and Methylophaga sp. strain JAM7.</title>
        <authorList>
            <person name="Villeneuve C."/>
            <person name="Martineau C."/>
            <person name="Mauffrey F."/>
            <person name="Villemur R."/>
        </authorList>
    </citation>
    <scope>NUCLEOTIDE SEQUENCE [LARGE SCALE GENOMIC DNA]</scope>
    <source>
        <strain evidence="9 10">JAM7</strain>
    </source>
</reference>
<keyword evidence="2" id="KW-0227">DNA damage</keyword>
<protein>
    <submittedName>
        <fullName evidence="9">Error-prone repair protein UmuD</fullName>
    </submittedName>
</protein>
<keyword evidence="10" id="KW-1185">Reference proteome</keyword>
<keyword evidence="6" id="KW-0742">SOS response</keyword>
<dbReference type="PATRIC" id="fig|754477.3.peg.1690"/>